<evidence type="ECO:0000256" key="1">
    <source>
        <dbReference type="SAM" id="Phobius"/>
    </source>
</evidence>
<proteinExistence type="predicted"/>
<keyword evidence="1" id="KW-1133">Transmembrane helix</keyword>
<sequence length="73" mass="8259">MPQLSPINWLFLFVMFWSVISLATCLLWWMMVVKFSFVSSVGSGVSESYKGGFWMFYNEEGAEKSAGGTELSK</sequence>
<feature type="transmembrane region" description="Helical" evidence="1">
    <location>
        <begin position="6"/>
        <end position="29"/>
    </location>
</feature>
<reference evidence="2" key="1">
    <citation type="submission" date="2016-01" db="EMBL/GenBank/DDBJ databases">
        <title>The mitochondrial genome sequence of a deep-sea, hydrothermal vent limpet, Lepetodrilus nux, presents a novel marine gastropod gene arrangement.</title>
        <authorList>
            <person name="Nakajima Y."/>
            <person name="Shinzato C."/>
            <person name="Khalturina M."/>
            <person name="Nakamura M."/>
            <person name="Watanabe H."/>
            <person name="Satoh N."/>
            <person name="Mitarai S."/>
        </authorList>
    </citation>
    <scope>NUCLEOTIDE SEQUENCE</scope>
</reference>
<keyword evidence="2" id="KW-0496">Mitochondrion</keyword>
<organism evidence="2">
    <name type="scientific">Lepetodrilus nux</name>
    <dbReference type="NCBI Taxonomy" id="505977"/>
    <lineage>
        <taxon>Eukaryota</taxon>
        <taxon>Metazoa</taxon>
        <taxon>Spiralia</taxon>
        <taxon>Lophotrochozoa</taxon>
        <taxon>Mollusca</taxon>
        <taxon>Gastropoda</taxon>
        <taxon>Vetigastropoda</taxon>
        <taxon>Lepetellida</taxon>
        <taxon>Lepetodriloidea</taxon>
        <taxon>Lepetodrilidae</taxon>
        <taxon>Lepetodrilus</taxon>
    </lineage>
</organism>
<keyword evidence="1" id="KW-0812">Transmembrane</keyword>
<gene>
    <name evidence="2" type="primary">ATP8</name>
</gene>
<dbReference type="AlphaFoldDB" id="A0A0U5ALN4"/>
<evidence type="ECO:0000313" key="2">
    <source>
        <dbReference type="EMBL" id="BAU24811.1"/>
    </source>
</evidence>
<geneLocation type="mitochondrion" evidence="2"/>
<protein>
    <submittedName>
        <fullName evidence="2">ATP_synthase_F0_subunit_8</fullName>
    </submittedName>
</protein>
<keyword evidence="1" id="KW-0472">Membrane</keyword>
<dbReference type="EMBL" id="LC107880">
    <property type="protein sequence ID" value="BAU24811.1"/>
    <property type="molecule type" value="Genomic_DNA"/>
</dbReference>
<name>A0A0U5ALN4_9VEST</name>
<accession>A0A0U5ALN4</accession>